<dbReference type="EMBL" id="BMPN01000002">
    <property type="protein sequence ID" value="GGJ53922.1"/>
    <property type="molecule type" value="Genomic_DNA"/>
</dbReference>
<evidence type="ECO:0000313" key="1">
    <source>
        <dbReference type="EMBL" id="GGJ53922.1"/>
    </source>
</evidence>
<protein>
    <recommendedName>
        <fullName evidence="3">AP2-like integrase N-terminal domain-containing protein</fullName>
    </recommendedName>
</protein>
<dbReference type="Proteomes" id="UP000634435">
    <property type="component" value="Unassembled WGS sequence"/>
</dbReference>
<name>A0ABQ2DCU3_9BACI</name>
<organism evidence="1 2">
    <name type="scientific">Virgibacillus kapii</name>
    <dbReference type="NCBI Taxonomy" id="1638645"/>
    <lineage>
        <taxon>Bacteria</taxon>
        <taxon>Bacillati</taxon>
        <taxon>Bacillota</taxon>
        <taxon>Bacilli</taxon>
        <taxon>Bacillales</taxon>
        <taxon>Bacillaceae</taxon>
        <taxon>Virgibacillus</taxon>
    </lineage>
</organism>
<reference evidence="2" key="1">
    <citation type="journal article" date="2019" name="Int. J. Syst. Evol. Microbiol.">
        <title>The Global Catalogue of Microorganisms (GCM) 10K type strain sequencing project: providing services to taxonomists for standard genome sequencing and annotation.</title>
        <authorList>
            <consortium name="The Broad Institute Genomics Platform"/>
            <consortium name="The Broad Institute Genome Sequencing Center for Infectious Disease"/>
            <person name="Wu L."/>
            <person name="Ma J."/>
        </authorList>
    </citation>
    <scope>NUCLEOTIDE SEQUENCE [LARGE SCALE GENOMIC DNA]</scope>
    <source>
        <strain evidence="2">JCM 30071</strain>
    </source>
</reference>
<evidence type="ECO:0000313" key="2">
    <source>
        <dbReference type="Proteomes" id="UP000634435"/>
    </source>
</evidence>
<comment type="caution">
    <text evidence="1">The sequence shown here is derived from an EMBL/GenBank/DDBJ whole genome shotgun (WGS) entry which is preliminary data.</text>
</comment>
<proteinExistence type="predicted"/>
<sequence length="76" mass="8916">MLTYASLRSWFGRYNSGRKYRMSFTYNVYKSKNNKKPDDQRSRSVDFARGLGRSSLESESIFSFAAKWGRDTTKPK</sequence>
<gene>
    <name evidence="1" type="ORF">GCM10007111_15190</name>
</gene>
<evidence type="ECO:0008006" key="3">
    <source>
        <dbReference type="Google" id="ProtNLM"/>
    </source>
</evidence>
<keyword evidence="2" id="KW-1185">Reference proteome</keyword>
<accession>A0ABQ2DCU3</accession>